<accession>A0A1S2Z4D5</accession>
<sequence length="207" mass="23665">MLSPYKPPIPFPQRFAKAKIEEQFRKFVELLKKLYINIFLTKALSYISSYAKFLKEILSTKRKLVDNETVPLIEECSAIIQNKLPPKLKYPESFSIPCVNGDMSFERALYDLGASVSSCLCQFVRSFMWHSEVPILLGRSFLATKKVVIDVKHGKLVFNVDDEKIKYNLSNLMKSPSLEDYCCKVDLIDHCVKDFPLGPLSQDGLEA</sequence>
<dbReference type="RefSeq" id="XP_004514868.1">
    <property type="nucleotide sequence ID" value="XM_004514811.1"/>
</dbReference>
<dbReference type="Proteomes" id="UP000087171">
    <property type="component" value="Unplaced"/>
</dbReference>
<name>A0A1S2Z4D5_CICAR</name>
<dbReference type="PANTHER" id="PTHR33067:SF31">
    <property type="entry name" value="RNA-DIRECTED DNA POLYMERASE"/>
    <property type="match status" value="1"/>
</dbReference>
<evidence type="ECO:0000313" key="1">
    <source>
        <dbReference type="Proteomes" id="UP000087171"/>
    </source>
</evidence>
<dbReference type="AlphaFoldDB" id="A0A1S2Z4D5"/>
<dbReference type="PaxDb" id="3827-XP_004514868.1"/>
<dbReference type="GeneID" id="101491750"/>
<dbReference type="eggNOG" id="KOG0017">
    <property type="taxonomic scope" value="Eukaryota"/>
</dbReference>
<organism evidence="1 2">
    <name type="scientific">Cicer arietinum</name>
    <name type="common">Chickpea</name>
    <name type="synonym">Garbanzo</name>
    <dbReference type="NCBI Taxonomy" id="3827"/>
    <lineage>
        <taxon>Eukaryota</taxon>
        <taxon>Viridiplantae</taxon>
        <taxon>Streptophyta</taxon>
        <taxon>Embryophyta</taxon>
        <taxon>Tracheophyta</taxon>
        <taxon>Spermatophyta</taxon>
        <taxon>Magnoliopsida</taxon>
        <taxon>eudicotyledons</taxon>
        <taxon>Gunneridae</taxon>
        <taxon>Pentapetalae</taxon>
        <taxon>rosids</taxon>
        <taxon>fabids</taxon>
        <taxon>Fabales</taxon>
        <taxon>Fabaceae</taxon>
        <taxon>Papilionoideae</taxon>
        <taxon>50 kb inversion clade</taxon>
        <taxon>NPAAA clade</taxon>
        <taxon>Hologalegina</taxon>
        <taxon>IRL clade</taxon>
        <taxon>Cicereae</taxon>
        <taxon>Cicer</taxon>
    </lineage>
</organism>
<protein>
    <submittedName>
        <fullName evidence="2">Uncharacterized protein LOC101491750</fullName>
    </submittedName>
</protein>
<gene>
    <name evidence="2" type="primary">LOC101491750</name>
</gene>
<reference evidence="2" key="1">
    <citation type="submission" date="2025-08" db="UniProtKB">
        <authorList>
            <consortium name="RefSeq"/>
        </authorList>
    </citation>
    <scope>IDENTIFICATION</scope>
    <source>
        <tissue evidence="2">Etiolated seedlings</tissue>
    </source>
</reference>
<proteinExistence type="predicted"/>
<keyword evidence="1" id="KW-1185">Reference proteome</keyword>
<dbReference type="OrthoDB" id="1734538at2759"/>
<dbReference type="KEGG" id="cam:101491750"/>
<evidence type="ECO:0000313" key="2">
    <source>
        <dbReference type="RefSeq" id="XP_004514868.1"/>
    </source>
</evidence>
<dbReference type="PANTHER" id="PTHR33067">
    <property type="entry name" value="RNA-DIRECTED DNA POLYMERASE-RELATED"/>
    <property type="match status" value="1"/>
</dbReference>